<dbReference type="Pfam" id="PF14905">
    <property type="entry name" value="OMP_b-brl_3"/>
    <property type="match status" value="1"/>
</dbReference>
<dbReference type="RefSeq" id="WP_013767482.1">
    <property type="nucleotide sequence ID" value="NC_015510.1"/>
</dbReference>
<dbReference type="SUPFAM" id="SSF49464">
    <property type="entry name" value="Carboxypeptidase regulatory domain-like"/>
    <property type="match status" value="1"/>
</dbReference>
<evidence type="ECO:0000256" key="2">
    <source>
        <dbReference type="ARBA" id="ARBA00023136"/>
    </source>
</evidence>
<feature type="signal peptide" evidence="4">
    <location>
        <begin position="1"/>
        <end position="19"/>
    </location>
</feature>
<keyword evidence="2" id="KW-0472">Membrane</keyword>
<dbReference type="OrthoDB" id="606930at2"/>
<dbReference type="InterPro" id="IPR008969">
    <property type="entry name" value="CarboxyPept-like_regulatory"/>
</dbReference>
<accession>F4L3H0</accession>
<name>F4L3H0_HALH1</name>
<dbReference type="Pfam" id="PF13620">
    <property type="entry name" value="CarboxypepD_reg"/>
    <property type="match status" value="1"/>
</dbReference>
<dbReference type="SUPFAM" id="SSF56935">
    <property type="entry name" value="Porins"/>
    <property type="match status" value="1"/>
</dbReference>
<dbReference type="HOGENOM" id="CLU_012729_0_1_10"/>
<dbReference type="eggNOG" id="COG4771">
    <property type="taxonomic scope" value="Bacteria"/>
</dbReference>
<dbReference type="KEGG" id="hhy:Halhy_5121"/>
<dbReference type="GO" id="GO:0009279">
    <property type="term" value="C:cell outer membrane"/>
    <property type="evidence" value="ECO:0007669"/>
    <property type="project" value="UniProtKB-SubCell"/>
</dbReference>
<evidence type="ECO:0000256" key="4">
    <source>
        <dbReference type="SAM" id="SignalP"/>
    </source>
</evidence>
<keyword evidence="7" id="KW-1185">Reference proteome</keyword>
<dbReference type="InterPro" id="IPR041700">
    <property type="entry name" value="OMP_b-brl_3"/>
</dbReference>
<proteinExistence type="predicted"/>
<reference key="2">
    <citation type="submission" date="2011-04" db="EMBL/GenBank/DDBJ databases">
        <title>Complete sequence of chromosome of Haliscomenobacter hydrossis DSM 1100.</title>
        <authorList>
            <consortium name="US DOE Joint Genome Institute (JGI-PGF)"/>
            <person name="Lucas S."/>
            <person name="Han J."/>
            <person name="Lapidus A."/>
            <person name="Bruce D."/>
            <person name="Goodwin L."/>
            <person name="Pitluck S."/>
            <person name="Peters L."/>
            <person name="Kyrpides N."/>
            <person name="Mavromatis K."/>
            <person name="Ivanova N."/>
            <person name="Ovchinnikova G."/>
            <person name="Pagani I."/>
            <person name="Daligault H."/>
            <person name="Detter J.C."/>
            <person name="Han C."/>
            <person name="Land M."/>
            <person name="Hauser L."/>
            <person name="Markowitz V."/>
            <person name="Cheng J.-F."/>
            <person name="Hugenholtz P."/>
            <person name="Woyke T."/>
            <person name="Wu D."/>
            <person name="Verbarg S."/>
            <person name="Frueling A."/>
            <person name="Brambilla E."/>
            <person name="Klenk H.-P."/>
            <person name="Eisen J.A."/>
        </authorList>
    </citation>
    <scope>NUCLEOTIDE SEQUENCE</scope>
    <source>
        <strain>DSM 1100</strain>
    </source>
</reference>
<dbReference type="Proteomes" id="UP000008461">
    <property type="component" value="Chromosome"/>
</dbReference>
<evidence type="ECO:0000313" key="6">
    <source>
        <dbReference type="EMBL" id="AEE52947.1"/>
    </source>
</evidence>
<keyword evidence="4" id="KW-0732">Signal</keyword>
<reference evidence="6 7" key="1">
    <citation type="journal article" date="2011" name="Stand. Genomic Sci.">
        <title>Complete genome sequence of Haliscomenobacter hydrossis type strain (O).</title>
        <authorList>
            <consortium name="US DOE Joint Genome Institute (JGI-PGF)"/>
            <person name="Daligault H."/>
            <person name="Lapidus A."/>
            <person name="Zeytun A."/>
            <person name="Nolan M."/>
            <person name="Lucas S."/>
            <person name="Del Rio T.G."/>
            <person name="Tice H."/>
            <person name="Cheng J.F."/>
            <person name="Tapia R."/>
            <person name="Han C."/>
            <person name="Goodwin L."/>
            <person name="Pitluck S."/>
            <person name="Liolios K."/>
            <person name="Pagani I."/>
            <person name="Ivanova N."/>
            <person name="Huntemann M."/>
            <person name="Mavromatis K."/>
            <person name="Mikhailova N."/>
            <person name="Pati A."/>
            <person name="Chen A."/>
            <person name="Palaniappan K."/>
            <person name="Land M."/>
            <person name="Hauser L."/>
            <person name="Brambilla E.M."/>
            <person name="Rohde M."/>
            <person name="Verbarg S."/>
            <person name="Goker M."/>
            <person name="Bristow J."/>
            <person name="Eisen J.A."/>
            <person name="Markowitz V."/>
            <person name="Hugenholtz P."/>
            <person name="Kyrpides N.C."/>
            <person name="Klenk H.P."/>
            <person name="Woyke T."/>
        </authorList>
    </citation>
    <scope>NUCLEOTIDE SEQUENCE [LARGE SCALE GENOMIC DNA]</scope>
    <source>
        <strain evidence="7">ATCC 27775 / DSM 1100 / LMG 10767 / O</strain>
    </source>
</reference>
<dbReference type="Gene3D" id="2.40.170.20">
    <property type="entry name" value="TonB-dependent receptor, beta-barrel domain"/>
    <property type="match status" value="1"/>
</dbReference>
<dbReference type="STRING" id="760192.Halhy_5121"/>
<evidence type="ECO:0000256" key="3">
    <source>
        <dbReference type="ARBA" id="ARBA00023237"/>
    </source>
</evidence>
<sequence length="938" mass="106151">MKRSLGLWIMLLAVNIIYAQNPAKVTIKGTVVDTSGMPAPYPTVMLLNPVDSSLINFTRADEKGAFEFKNVRNAPYLLKISLLSYQPRQIGVAPHDKEVNDLGEVKIKPISLELMEVVIRSAKANLSFRGDTIEYDASTFKVPPGSTVEDLLRRLPGIDVDADGNIKSQGKDVRKVYVDGKTFFGDDPKAATKNLGAETISKVQVFNEQSEQAKITGVDDGKKDKVMNLELKAEYKKGAFGKITGALGDQERWAARGNFNRFNTKEQFSLIGFGNNINQTGVNWEDYGEFKGQNAYSDFDSGDFGFNNSGGRYFYSSGGEGIQNRFDGRGFTKNFGGGANYNYDNAKKSKFNASYTYNQTDLSLDEFSLRQTFLPDTTFFNSDTLGRGEYRNNHIINSRWEQNLDSNNVLIVKANARLSNQDATSLQNQLFSNSLEKANNRLSVDNNSNRDTWALTSSLIFRHRFKKKGRAFAFSAAFNQNQNDLNENFSSLNRFFTANTFTEQIRQLNRDNNGNDEIKSSILYTDALSKKWFFESFYNFSQASSQNQRRVNDPELNDQLIENLSLFSDNNLLYNRLGTGLRYSHEGINLAFGLAALQYNLHGEFSRDEDQPLVAPAVDRTFTHVTPNVDLTFELPNNIYLNSSYSYGVRAPQFNDLRPVTTYNNPSFRSEGNPNLTPELSHRMSAGFNFWDPASFSSLNFNVEYNLKESQIVYNQIIQPDDKLGILSITRPENVSGGNEFSSYFWINRPLIKTKLTMSINGGINFSKNPAFVNGIENETTSRGSNVYVDLSATPTAKLIVSLSGSLNFNNISYSIQESQNQKIRNTGIDANVKYQFAKKAFFESNLDYNIFRNDRFDFKQDIPIWNASVRQLFGKSNKIEMRLAAFDILNKRLAINQNGSANFIERRISNTLARYFMLSMSYNVRGYESKLKKNNWF</sequence>
<evidence type="ECO:0000313" key="7">
    <source>
        <dbReference type="Proteomes" id="UP000008461"/>
    </source>
</evidence>
<gene>
    <name evidence="6" type="ordered locus">Halhy_5121</name>
</gene>
<evidence type="ECO:0000259" key="5">
    <source>
        <dbReference type="Pfam" id="PF14905"/>
    </source>
</evidence>
<keyword evidence="3" id="KW-0998">Cell outer membrane</keyword>
<organism evidence="6 7">
    <name type="scientific">Haliscomenobacter hydrossis (strain ATCC 27775 / DSM 1100 / LMG 10767 / O)</name>
    <dbReference type="NCBI Taxonomy" id="760192"/>
    <lineage>
        <taxon>Bacteria</taxon>
        <taxon>Pseudomonadati</taxon>
        <taxon>Bacteroidota</taxon>
        <taxon>Saprospiria</taxon>
        <taxon>Saprospirales</taxon>
        <taxon>Haliscomenobacteraceae</taxon>
        <taxon>Haliscomenobacter</taxon>
    </lineage>
</organism>
<protein>
    <recommendedName>
        <fullName evidence="5">Outer membrane protein beta-barrel domain-containing protein</fullName>
    </recommendedName>
</protein>
<dbReference type="AlphaFoldDB" id="F4L3H0"/>
<comment type="subcellular location">
    <subcellularLocation>
        <location evidence="1">Cell outer membrane</location>
    </subcellularLocation>
</comment>
<dbReference type="InterPro" id="IPR036942">
    <property type="entry name" value="Beta-barrel_TonB_sf"/>
</dbReference>
<feature type="domain" description="Outer membrane protein beta-barrel" evidence="5">
    <location>
        <begin position="463"/>
        <end position="792"/>
    </location>
</feature>
<evidence type="ECO:0000256" key="1">
    <source>
        <dbReference type="ARBA" id="ARBA00004442"/>
    </source>
</evidence>
<feature type="chain" id="PRO_5003310649" description="Outer membrane protein beta-barrel domain-containing protein" evidence="4">
    <location>
        <begin position="20"/>
        <end position="938"/>
    </location>
</feature>
<dbReference type="EMBL" id="CP002691">
    <property type="protein sequence ID" value="AEE52947.1"/>
    <property type="molecule type" value="Genomic_DNA"/>
</dbReference>